<dbReference type="InterPro" id="IPR035093">
    <property type="entry name" value="RelE/ParE_toxin_dom_sf"/>
</dbReference>
<name>A0A6L5WH66_9BACT</name>
<reference evidence="7 8" key="1">
    <citation type="submission" date="2019-09" db="EMBL/GenBank/DDBJ databases">
        <authorList>
            <person name="Silva M."/>
            <person name="Pereira G."/>
            <person name="Lopes-Da-Costa L."/>
            <person name="Silva E."/>
        </authorList>
    </citation>
    <scope>NUCLEOTIDE SEQUENCE [LARGE SCALE GENOMIC DNA]</scope>
    <source>
        <strain evidence="7 8">FMV-PI01</strain>
    </source>
</reference>
<keyword evidence="2" id="KW-1277">Toxin-antitoxin system</keyword>
<reference evidence="7 8" key="2">
    <citation type="submission" date="2020-03" db="EMBL/GenBank/DDBJ databases">
        <title>Campylobacter portucalensis sp. nov., a new species of Campylobacter isolated from the reproductive tract of bulls.</title>
        <authorList>
            <person name="Silva M.F."/>
            <person name="Pereira G."/>
            <person name="Carneiro C."/>
            <person name="Hemphill A."/>
            <person name="Mateus L."/>
            <person name="Lopes-Da-Costa L."/>
            <person name="Silva E."/>
        </authorList>
    </citation>
    <scope>NUCLEOTIDE SEQUENCE [LARGE SCALE GENOMIC DNA]</scope>
    <source>
        <strain evidence="7 8">FMV-PI01</strain>
    </source>
</reference>
<evidence type="ECO:0000313" key="8">
    <source>
        <dbReference type="Proteomes" id="UP000476338"/>
    </source>
</evidence>
<evidence type="ECO:0000256" key="5">
    <source>
        <dbReference type="ARBA" id="ARBA00022801"/>
    </source>
</evidence>
<comment type="similarity">
    <text evidence="1">Belongs to the YoeB family.</text>
</comment>
<proteinExistence type="inferred from homology"/>
<dbReference type="RefSeq" id="WP_065843643.1">
    <property type="nucleotide sequence ID" value="NZ_VWSJ01000015.1"/>
</dbReference>
<evidence type="ECO:0000256" key="6">
    <source>
        <dbReference type="ARBA" id="ARBA00030388"/>
    </source>
</evidence>
<dbReference type="GO" id="GO:0004519">
    <property type="term" value="F:endonuclease activity"/>
    <property type="evidence" value="ECO:0007669"/>
    <property type="project" value="UniProtKB-KW"/>
</dbReference>
<organism evidence="7 8">
    <name type="scientific">Campylobacter portucalensis</name>
    <dbReference type="NCBI Taxonomy" id="2608384"/>
    <lineage>
        <taxon>Bacteria</taxon>
        <taxon>Pseudomonadati</taxon>
        <taxon>Campylobacterota</taxon>
        <taxon>Epsilonproteobacteria</taxon>
        <taxon>Campylobacterales</taxon>
        <taxon>Campylobacteraceae</taxon>
        <taxon>Campylobacter</taxon>
    </lineage>
</organism>
<dbReference type="GO" id="GO:0006401">
    <property type="term" value="P:RNA catabolic process"/>
    <property type="evidence" value="ECO:0007669"/>
    <property type="project" value="InterPro"/>
</dbReference>
<dbReference type="NCBIfam" id="TIGR02116">
    <property type="entry name" value="toxin_Txe_YoeB"/>
    <property type="match status" value="1"/>
</dbReference>
<dbReference type="Gene3D" id="3.30.2310.20">
    <property type="entry name" value="RelE-like"/>
    <property type="match status" value="1"/>
</dbReference>
<dbReference type="GO" id="GO:0016787">
    <property type="term" value="F:hydrolase activity"/>
    <property type="evidence" value="ECO:0007669"/>
    <property type="project" value="UniProtKB-KW"/>
</dbReference>
<sequence>MIKAWTNEAWEEFLYWQKTDKKVFKKIVELIQDIDRNGHKGLGKPERLSGNLSEYYSRRIDTKNRNVYQIANETIYFIQCGSHYKDK</sequence>
<accession>A0A6L5WH66</accession>
<protein>
    <recommendedName>
        <fullName evidence="6">Putative mRNA interferase YoeB</fullName>
    </recommendedName>
</protein>
<keyword evidence="5" id="KW-0378">Hydrolase</keyword>
<dbReference type="EMBL" id="VWSJ01000015">
    <property type="protein sequence ID" value="MSN96530.1"/>
    <property type="molecule type" value="Genomic_DNA"/>
</dbReference>
<dbReference type="SUPFAM" id="SSF143011">
    <property type="entry name" value="RelE-like"/>
    <property type="match status" value="1"/>
</dbReference>
<dbReference type="AlphaFoldDB" id="A0A6L5WH66"/>
<keyword evidence="3" id="KW-0540">Nuclease</keyword>
<evidence type="ECO:0000256" key="2">
    <source>
        <dbReference type="ARBA" id="ARBA00022649"/>
    </source>
</evidence>
<dbReference type="PANTHER" id="PTHR38039:SF1">
    <property type="entry name" value="TOXIN YOEB"/>
    <property type="match status" value="1"/>
</dbReference>
<dbReference type="Pfam" id="PF06769">
    <property type="entry name" value="YoeB_toxin"/>
    <property type="match status" value="1"/>
</dbReference>
<dbReference type="InterPro" id="IPR009614">
    <property type="entry name" value="YoeB_toxin"/>
</dbReference>
<evidence type="ECO:0000256" key="4">
    <source>
        <dbReference type="ARBA" id="ARBA00022759"/>
    </source>
</evidence>
<evidence type="ECO:0000313" key="7">
    <source>
        <dbReference type="EMBL" id="MSN96530.1"/>
    </source>
</evidence>
<keyword evidence="8" id="KW-1185">Reference proteome</keyword>
<dbReference type="Proteomes" id="UP000476338">
    <property type="component" value="Unassembled WGS sequence"/>
</dbReference>
<evidence type="ECO:0000256" key="3">
    <source>
        <dbReference type="ARBA" id="ARBA00022722"/>
    </source>
</evidence>
<dbReference type="GO" id="GO:0045892">
    <property type="term" value="P:negative regulation of DNA-templated transcription"/>
    <property type="evidence" value="ECO:0007669"/>
    <property type="project" value="TreeGrafter"/>
</dbReference>
<dbReference type="PANTHER" id="PTHR38039">
    <property type="entry name" value="TOXIN YOEB"/>
    <property type="match status" value="1"/>
</dbReference>
<keyword evidence="4" id="KW-0255">Endonuclease</keyword>
<gene>
    <name evidence="7" type="ORF">F1B92_05000</name>
</gene>
<evidence type="ECO:0000256" key="1">
    <source>
        <dbReference type="ARBA" id="ARBA00008172"/>
    </source>
</evidence>
<comment type="caution">
    <text evidence="7">The sequence shown here is derived from an EMBL/GenBank/DDBJ whole genome shotgun (WGS) entry which is preliminary data.</text>
</comment>